<reference evidence="5 6" key="1">
    <citation type="submission" date="2019-02" db="EMBL/GenBank/DDBJ databases">
        <title>Genome sequencing of the rare red list fungi Antrodiella citrinella (Flaviporus citrinellus).</title>
        <authorList>
            <person name="Buettner E."/>
            <person name="Kellner H."/>
        </authorList>
    </citation>
    <scope>NUCLEOTIDE SEQUENCE [LARGE SCALE GENOMIC DNA]</scope>
    <source>
        <strain evidence="5 6">DSM 108506</strain>
    </source>
</reference>
<dbReference type="AlphaFoldDB" id="A0A4S4LQ13"/>
<evidence type="ECO:0000256" key="3">
    <source>
        <dbReference type="SAM" id="MobiDB-lite"/>
    </source>
</evidence>
<dbReference type="PANTHER" id="PTHR15503">
    <property type="entry name" value="LDOC1 RELATED"/>
    <property type="match status" value="1"/>
</dbReference>
<keyword evidence="1" id="KW-0507">mRNA processing</keyword>
<organism evidence="5 6">
    <name type="scientific">Antrodiella citrinella</name>
    <dbReference type="NCBI Taxonomy" id="2447956"/>
    <lineage>
        <taxon>Eukaryota</taxon>
        <taxon>Fungi</taxon>
        <taxon>Dikarya</taxon>
        <taxon>Basidiomycota</taxon>
        <taxon>Agaricomycotina</taxon>
        <taxon>Agaricomycetes</taxon>
        <taxon>Polyporales</taxon>
        <taxon>Steccherinaceae</taxon>
        <taxon>Antrodiella</taxon>
    </lineage>
</organism>
<dbReference type="Gene3D" id="4.10.60.10">
    <property type="entry name" value="Zinc finger, CCHC-type"/>
    <property type="match status" value="1"/>
</dbReference>
<evidence type="ECO:0000313" key="6">
    <source>
        <dbReference type="Proteomes" id="UP000308730"/>
    </source>
</evidence>
<dbReference type="PROSITE" id="PS50158">
    <property type="entry name" value="ZF_CCHC"/>
    <property type="match status" value="1"/>
</dbReference>
<accession>A0A4S4LQ13</accession>
<keyword evidence="2" id="KW-0862">Zinc</keyword>
<dbReference type="PANTHER" id="PTHR15503:SF22">
    <property type="entry name" value="TRANSPOSON TY3-I GAG POLYPROTEIN"/>
    <property type="match status" value="1"/>
</dbReference>
<feature type="domain" description="CCHC-type" evidence="4">
    <location>
        <begin position="352"/>
        <end position="367"/>
    </location>
</feature>
<protein>
    <recommendedName>
        <fullName evidence="4">CCHC-type domain-containing protein</fullName>
    </recommendedName>
</protein>
<feature type="region of interest" description="Disordered" evidence="3">
    <location>
        <begin position="281"/>
        <end position="341"/>
    </location>
</feature>
<dbReference type="InterPro" id="IPR032567">
    <property type="entry name" value="RTL1-rel"/>
</dbReference>
<feature type="region of interest" description="Disordered" evidence="3">
    <location>
        <begin position="1"/>
        <end position="82"/>
    </location>
</feature>
<evidence type="ECO:0000256" key="1">
    <source>
        <dbReference type="ARBA" id="ARBA00022664"/>
    </source>
</evidence>
<dbReference type="SUPFAM" id="SSF57756">
    <property type="entry name" value="Retrovirus zinc finger-like domains"/>
    <property type="match status" value="1"/>
</dbReference>
<dbReference type="InterPro" id="IPR005162">
    <property type="entry name" value="Retrotrans_gag_dom"/>
</dbReference>
<keyword evidence="6" id="KW-1185">Reference proteome</keyword>
<keyword evidence="2" id="KW-0863">Zinc-finger</keyword>
<dbReference type="EMBL" id="SGPM01000977">
    <property type="protein sequence ID" value="THH14145.1"/>
    <property type="molecule type" value="Genomic_DNA"/>
</dbReference>
<dbReference type="Proteomes" id="UP000308730">
    <property type="component" value="Unassembled WGS sequence"/>
</dbReference>
<keyword evidence="2" id="KW-0479">Metal-binding</keyword>
<evidence type="ECO:0000259" key="4">
    <source>
        <dbReference type="PROSITE" id="PS50158"/>
    </source>
</evidence>
<feature type="compositionally biased region" description="Low complexity" evidence="3">
    <location>
        <begin position="312"/>
        <end position="324"/>
    </location>
</feature>
<feature type="compositionally biased region" description="Polar residues" evidence="3">
    <location>
        <begin position="296"/>
        <end position="308"/>
    </location>
</feature>
<sequence>MEVDEDSVPPPQSYHGSHRSQHGSSVHGSRHSRRDSVAEHFSTPRRQPAGPPDDPDDDGDYSDASSSYDTADDGADAPGEERGERLLRAATITMEEMGRYLHHLRLQPSALPGMYPPQQHLPLPGPRPAVRAPKLKDPDTFNGEDPSKLQSFLLQCGLHFAQRPTDFPQDDDKIIYVMSYLRGPAAEWFQAFFLTGTPAPWDGNLDIFYDELQTNFGPHDPVGDAEDKIENCRMRDTERIAMYIVRFNQLAALTRWDDAALAHRFYRGLPSRIKDELARQEHGDDLTGERKHETSRQAPPNSARTSTKVAGPSSSSATPASEATPKPHLDKLGKDGKLNADERARRLKEGLCLYCGGKGHQSKDCKKRPSASARASEVVEEAHISDQEN</sequence>
<comment type="caution">
    <text evidence="5">The sequence shown here is derived from an EMBL/GenBank/DDBJ whole genome shotgun (WGS) entry which is preliminary data.</text>
</comment>
<evidence type="ECO:0000256" key="2">
    <source>
        <dbReference type="PROSITE-ProRule" id="PRU00047"/>
    </source>
</evidence>
<dbReference type="GO" id="GO:0003676">
    <property type="term" value="F:nucleic acid binding"/>
    <property type="evidence" value="ECO:0007669"/>
    <property type="project" value="InterPro"/>
</dbReference>
<feature type="region of interest" description="Disordered" evidence="3">
    <location>
        <begin position="354"/>
        <end position="389"/>
    </location>
</feature>
<dbReference type="Pfam" id="PF03732">
    <property type="entry name" value="Retrotrans_gag"/>
    <property type="match status" value="1"/>
</dbReference>
<dbReference type="GO" id="GO:0006397">
    <property type="term" value="P:mRNA processing"/>
    <property type="evidence" value="ECO:0007669"/>
    <property type="project" value="UniProtKB-KW"/>
</dbReference>
<feature type="compositionally biased region" description="Basic and acidic residues" evidence="3">
    <location>
        <begin position="380"/>
        <end position="389"/>
    </location>
</feature>
<dbReference type="OrthoDB" id="5552562at2759"/>
<dbReference type="InterPro" id="IPR036875">
    <property type="entry name" value="Znf_CCHC_sf"/>
</dbReference>
<dbReference type="SMART" id="SM00343">
    <property type="entry name" value="ZnF_C2HC"/>
    <property type="match status" value="1"/>
</dbReference>
<gene>
    <name evidence="5" type="ORF">EUX98_g9643</name>
</gene>
<dbReference type="GO" id="GO:0008270">
    <property type="term" value="F:zinc ion binding"/>
    <property type="evidence" value="ECO:0007669"/>
    <property type="project" value="UniProtKB-KW"/>
</dbReference>
<feature type="compositionally biased region" description="Basic and acidic residues" evidence="3">
    <location>
        <begin position="325"/>
        <end position="341"/>
    </location>
</feature>
<name>A0A4S4LQ13_9APHY</name>
<evidence type="ECO:0000313" key="5">
    <source>
        <dbReference type="EMBL" id="THH14145.1"/>
    </source>
</evidence>
<dbReference type="InterPro" id="IPR001878">
    <property type="entry name" value="Znf_CCHC"/>
</dbReference>
<proteinExistence type="predicted"/>
<feature type="compositionally biased region" description="Basic and acidic residues" evidence="3">
    <location>
        <begin position="281"/>
        <end position="295"/>
    </location>
</feature>